<proteinExistence type="predicted"/>
<protein>
    <submittedName>
        <fullName evidence="2">Uncharacterized protein</fullName>
    </submittedName>
</protein>
<dbReference type="AlphaFoldDB" id="A0A7D8YR30"/>
<comment type="caution">
    <text evidence="2">The sequence shown here is derived from an EMBL/GenBank/DDBJ whole genome shotgun (WGS) entry which is preliminary data.</text>
</comment>
<keyword evidence="3" id="KW-1185">Reference proteome</keyword>
<organism evidence="2 3">
    <name type="scientific">Lachnellula cervina</name>
    <dbReference type="NCBI Taxonomy" id="1316786"/>
    <lineage>
        <taxon>Eukaryota</taxon>
        <taxon>Fungi</taxon>
        <taxon>Dikarya</taxon>
        <taxon>Ascomycota</taxon>
        <taxon>Pezizomycotina</taxon>
        <taxon>Leotiomycetes</taxon>
        <taxon>Helotiales</taxon>
        <taxon>Lachnaceae</taxon>
        <taxon>Lachnellula</taxon>
    </lineage>
</organism>
<accession>A0A7D8YR30</accession>
<dbReference type="OrthoDB" id="3920481at2759"/>
<dbReference type="EMBL" id="QGMG01000749">
    <property type="protein sequence ID" value="TVY51729.1"/>
    <property type="molecule type" value="Genomic_DNA"/>
</dbReference>
<evidence type="ECO:0000313" key="2">
    <source>
        <dbReference type="EMBL" id="TVY51729.1"/>
    </source>
</evidence>
<evidence type="ECO:0000256" key="1">
    <source>
        <dbReference type="SAM" id="MobiDB-lite"/>
    </source>
</evidence>
<reference evidence="2 3" key="1">
    <citation type="submission" date="2018-05" db="EMBL/GenBank/DDBJ databases">
        <title>Whole genome sequencing for identification of molecular markers to develop diagnostic detection tools for the regulated plant pathogen Lachnellula willkommii.</title>
        <authorList>
            <person name="Giroux E."/>
            <person name="Bilodeau G."/>
        </authorList>
    </citation>
    <scope>NUCLEOTIDE SEQUENCE [LARGE SCALE GENOMIC DNA]</scope>
    <source>
        <strain evidence="2 3">CBS 625.97</strain>
    </source>
</reference>
<feature type="region of interest" description="Disordered" evidence="1">
    <location>
        <begin position="1"/>
        <end position="20"/>
    </location>
</feature>
<dbReference type="Proteomes" id="UP000481288">
    <property type="component" value="Unassembled WGS sequence"/>
</dbReference>
<gene>
    <name evidence="2" type="ORF">LCER1_G008495</name>
</gene>
<feature type="region of interest" description="Disordered" evidence="1">
    <location>
        <begin position="120"/>
        <end position="146"/>
    </location>
</feature>
<sequence>MSSDASSTSSSSSSASSSYYNDASQRHSMDASAPRVETLRCSRCAMCVETVATARGGNGELGRVSTDDASASGMVRFGHNLYYCDRQTSSKDAELYHYDEIYGKKTERWQWVGKLELQNSHDDDEETSLRRHSETPTPTSSDRHNSIHLGISTLTPAWFIILDTIRYPKCLFPPTQIAISTTPPLFNMDIHMLLAPRSEYASHTSPSPLTGRHTTTTPLYWWASTSPPVLVLQ</sequence>
<evidence type="ECO:0000313" key="3">
    <source>
        <dbReference type="Proteomes" id="UP000481288"/>
    </source>
</evidence>
<name>A0A7D8YR30_9HELO</name>